<dbReference type="Pfam" id="PF05648">
    <property type="entry name" value="PEX11"/>
    <property type="match status" value="1"/>
</dbReference>
<feature type="transmembrane region" description="Helical" evidence="5">
    <location>
        <begin position="255"/>
        <end position="274"/>
    </location>
</feature>
<dbReference type="AlphaFoldDB" id="A0AAU9J1C7"/>
<accession>A0AAU9J1C7</accession>
<keyword evidence="1" id="KW-0962">Peroxisome biogenesis</keyword>
<dbReference type="GO" id="GO:0005778">
    <property type="term" value="C:peroxisomal membrane"/>
    <property type="evidence" value="ECO:0007669"/>
    <property type="project" value="UniProtKB-SubCell"/>
</dbReference>
<dbReference type="InterPro" id="IPR008733">
    <property type="entry name" value="PEX11"/>
</dbReference>
<proteinExistence type="predicted"/>
<keyword evidence="2 5" id="KW-0472">Membrane</keyword>
<evidence type="ECO:0000256" key="2">
    <source>
        <dbReference type="ARBA" id="ARBA00023136"/>
    </source>
</evidence>
<evidence type="ECO:0000313" key="6">
    <source>
        <dbReference type="EMBL" id="CAG9319049.1"/>
    </source>
</evidence>
<dbReference type="Proteomes" id="UP001162131">
    <property type="component" value="Unassembled WGS sequence"/>
</dbReference>
<dbReference type="PANTHER" id="PTHR12652">
    <property type="entry name" value="PEROXISOMAL BIOGENESIS FACTOR 11"/>
    <property type="match status" value="1"/>
</dbReference>
<keyword evidence="5" id="KW-0812">Transmembrane</keyword>
<evidence type="ECO:0000256" key="5">
    <source>
        <dbReference type="SAM" id="Phobius"/>
    </source>
</evidence>
<keyword evidence="3" id="KW-0576">Peroxisome</keyword>
<dbReference type="PANTHER" id="PTHR12652:SF50">
    <property type="entry name" value="PEROXIN 11"/>
    <property type="match status" value="1"/>
</dbReference>
<evidence type="ECO:0000256" key="4">
    <source>
        <dbReference type="ARBA" id="ARBA00046271"/>
    </source>
</evidence>
<organism evidence="6 7">
    <name type="scientific">Blepharisma stoltei</name>
    <dbReference type="NCBI Taxonomy" id="1481888"/>
    <lineage>
        <taxon>Eukaryota</taxon>
        <taxon>Sar</taxon>
        <taxon>Alveolata</taxon>
        <taxon>Ciliophora</taxon>
        <taxon>Postciliodesmatophora</taxon>
        <taxon>Heterotrichea</taxon>
        <taxon>Heterotrichida</taxon>
        <taxon>Blepharismidae</taxon>
        <taxon>Blepharisma</taxon>
    </lineage>
</organism>
<name>A0AAU9J1C7_9CILI</name>
<evidence type="ECO:0000256" key="3">
    <source>
        <dbReference type="ARBA" id="ARBA00023140"/>
    </source>
</evidence>
<dbReference type="EMBL" id="CAJZBQ010000021">
    <property type="protein sequence ID" value="CAG9319049.1"/>
    <property type="molecule type" value="Genomic_DNA"/>
</dbReference>
<evidence type="ECO:0000313" key="7">
    <source>
        <dbReference type="Proteomes" id="UP001162131"/>
    </source>
</evidence>
<gene>
    <name evidence="6" type="ORF">BSTOLATCC_MIC22400</name>
</gene>
<dbReference type="GO" id="GO:0016559">
    <property type="term" value="P:peroxisome fission"/>
    <property type="evidence" value="ECO:0007669"/>
    <property type="project" value="InterPro"/>
</dbReference>
<comment type="caution">
    <text evidence="6">The sequence shown here is derived from an EMBL/GenBank/DDBJ whole genome shotgun (WGS) entry which is preliminary data.</text>
</comment>
<evidence type="ECO:0000256" key="1">
    <source>
        <dbReference type="ARBA" id="ARBA00022593"/>
    </source>
</evidence>
<comment type="subcellular location">
    <subcellularLocation>
        <location evidence="4">Peroxisome membrane</location>
    </subcellularLocation>
</comment>
<keyword evidence="5" id="KW-1133">Transmembrane helix</keyword>
<keyword evidence="7" id="KW-1185">Reference proteome</keyword>
<sequence>MSTSGIKRSPSFFDHLTSPTVTGSKLLLESSICFSHILSSSHGRDKILGVIQYSADLYKQCMLEFLSETRIRKWPLMVRNASIIYESMRSGRKIFQLLRWIEEVSSIGNNLKEAFSLIVFMKILRHVAGTIYYILDNFVWISNIGVISDFVLSTNWKWESTKDSVSFIRYWLLLMINLTTENKRRKKELALIEELKRKDERVVSNDNWTHKELQSLIKIREKRRFQTLVTVKNVLRLIMLVKSLEMPGSEYISNIFYSFCGVISSAIAIFKYMTMKKIEKGKEKKTIKEKPLEKEMSIQ</sequence>
<protein>
    <submittedName>
        <fullName evidence="6">Uncharacterized protein</fullName>
    </submittedName>
</protein>
<reference evidence="6" key="1">
    <citation type="submission" date="2021-09" db="EMBL/GenBank/DDBJ databases">
        <authorList>
            <consortium name="AG Swart"/>
            <person name="Singh M."/>
            <person name="Singh A."/>
            <person name="Seah K."/>
            <person name="Emmerich C."/>
        </authorList>
    </citation>
    <scope>NUCLEOTIDE SEQUENCE</scope>
    <source>
        <strain evidence="6">ATCC30299</strain>
    </source>
</reference>